<dbReference type="InterPro" id="IPR050259">
    <property type="entry name" value="SDR"/>
</dbReference>
<protein>
    <submittedName>
        <fullName evidence="2">SDR family NAD(P)-dependent oxidoreductase</fullName>
        <ecNumber evidence="2">1.1.1.-</ecNumber>
    </submittedName>
</protein>
<dbReference type="RefSeq" id="WP_066055477.1">
    <property type="nucleotide sequence ID" value="NZ_JBHUNF010000001.1"/>
</dbReference>
<dbReference type="EC" id="1.1.1.-" evidence="2"/>
<comment type="similarity">
    <text evidence="1">Belongs to the short-chain dehydrogenases/reductases (SDR) family.</text>
</comment>
<dbReference type="InterPro" id="IPR002347">
    <property type="entry name" value="SDR_fam"/>
</dbReference>
<dbReference type="GO" id="GO:0016491">
    <property type="term" value="F:oxidoreductase activity"/>
    <property type="evidence" value="ECO:0007669"/>
    <property type="project" value="UniProtKB-KW"/>
</dbReference>
<evidence type="ECO:0000313" key="2">
    <source>
        <dbReference type="EMBL" id="MFD2673725.1"/>
    </source>
</evidence>
<dbReference type="PRINTS" id="PR00080">
    <property type="entry name" value="SDRFAMILY"/>
</dbReference>
<evidence type="ECO:0000313" key="3">
    <source>
        <dbReference type="Proteomes" id="UP001597453"/>
    </source>
</evidence>
<dbReference type="Proteomes" id="UP001597453">
    <property type="component" value="Unassembled WGS sequence"/>
</dbReference>
<reference evidence="3" key="1">
    <citation type="journal article" date="2019" name="Int. J. Syst. Evol. Microbiol.">
        <title>The Global Catalogue of Microorganisms (GCM) 10K type strain sequencing project: providing services to taxonomists for standard genome sequencing and annotation.</title>
        <authorList>
            <consortium name="The Broad Institute Genomics Platform"/>
            <consortium name="The Broad Institute Genome Sequencing Center for Infectious Disease"/>
            <person name="Wu L."/>
            <person name="Ma J."/>
        </authorList>
    </citation>
    <scope>NUCLEOTIDE SEQUENCE [LARGE SCALE GENOMIC DNA]</scope>
    <source>
        <strain evidence="3">TISTR 1511</strain>
    </source>
</reference>
<keyword evidence="3" id="KW-1185">Reference proteome</keyword>
<dbReference type="PANTHER" id="PTHR42879">
    <property type="entry name" value="3-OXOACYL-(ACYL-CARRIER-PROTEIN) REDUCTASE"/>
    <property type="match status" value="1"/>
</dbReference>
<dbReference type="PRINTS" id="PR00081">
    <property type="entry name" value="GDHRDH"/>
</dbReference>
<dbReference type="PANTHER" id="PTHR42879:SF2">
    <property type="entry name" value="3-OXOACYL-[ACYL-CARRIER-PROTEIN] REDUCTASE FABG"/>
    <property type="match status" value="1"/>
</dbReference>
<comment type="caution">
    <text evidence="2">The sequence shown here is derived from an EMBL/GenBank/DDBJ whole genome shotgun (WGS) entry which is preliminary data.</text>
</comment>
<accession>A0ABW5RGH4</accession>
<organism evidence="2 3">
    <name type="scientific">Gulosibacter bifidus</name>
    <dbReference type="NCBI Taxonomy" id="272239"/>
    <lineage>
        <taxon>Bacteria</taxon>
        <taxon>Bacillati</taxon>
        <taxon>Actinomycetota</taxon>
        <taxon>Actinomycetes</taxon>
        <taxon>Micrococcales</taxon>
        <taxon>Microbacteriaceae</taxon>
        <taxon>Gulosibacter</taxon>
    </lineage>
</organism>
<gene>
    <name evidence="2" type="ORF">ACFSUQ_00170</name>
</gene>
<proteinExistence type="inferred from homology"/>
<keyword evidence="2" id="KW-0560">Oxidoreductase</keyword>
<evidence type="ECO:0000256" key="1">
    <source>
        <dbReference type="ARBA" id="ARBA00006484"/>
    </source>
</evidence>
<dbReference type="InterPro" id="IPR036291">
    <property type="entry name" value="NAD(P)-bd_dom_sf"/>
</dbReference>
<sequence>MNSAKSAVAIVTGAGAENGIGFASALALGGQGFRVVLCATSDRIHDRAREFCARFGDGTAIGVVGDLTDPRTAVEVVETAVTTFGSVDALVNNAGMTSVTAPLDDAEAAAIDELDLAGWNLSIERNLTTAFHMIRAALPELRKSDAGRIVNVASVSGPVLAFRGDVGYHAAKAGMVGLTRALAVDLAEAGITANAVAPGWIDTGSATDEEREFGRHVPMRRSGTADEVAAAVAFLASPSASYVTGQVLVVDGGNAIQEERE</sequence>
<dbReference type="Gene3D" id="3.40.50.720">
    <property type="entry name" value="NAD(P)-binding Rossmann-like Domain"/>
    <property type="match status" value="1"/>
</dbReference>
<dbReference type="EMBL" id="JBHUNF010000001">
    <property type="protein sequence ID" value="MFD2673725.1"/>
    <property type="molecule type" value="Genomic_DNA"/>
</dbReference>
<dbReference type="SUPFAM" id="SSF51735">
    <property type="entry name" value="NAD(P)-binding Rossmann-fold domains"/>
    <property type="match status" value="1"/>
</dbReference>
<name>A0ABW5RGH4_9MICO</name>
<dbReference type="Pfam" id="PF13561">
    <property type="entry name" value="adh_short_C2"/>
    <property type="match status" value="1"/>
</dbReference>